<evidence type="ECO:0000313" key="7">
    <source>
        <dbReference type="EMBL" id="NTS29775.1"/>
    </source>
</evidence>
<dbReference type="EMBL" id="JABUMX010000001">
    <property type="protein sequence ID" value="NTS29775.1"/>
    <property type="molecule type" value="Genomic_DNA"/>
</dbReference>
<keyword evidence="3" id="KW-0804">Transcription</keyword>
<dbReference type="GO" id="GO:0003677">
    <property type="term" value="F:DNA binding"/>
    <property type="evidence" value="ECO:0007669"/>
    <property type="project" value="UniProtKB-KW"/>
</dbReference>
<keyword evidence="2" id="KW-0238">DNA-binding</keyword>
<feature type="domain" description="HTH luxR-type" evidence="5">
    <location>
        <begin position="150"/>
        <end position="215"/>
    </location>
</feature>
<dbReference type="PROSITE" id="PS50043">
    <property type="entry name" value="HTH_LUXR_2"/>
    <property type="match status" value="1"/>
</dbReference>
<evidence type="ECO:0000256" key="1">
    <source>
        <dbReference type="ARBA" id="ARBA00023015"/>
    </source>
</evidence>
<dbReference type="Proteomes" id="UP000550508">
    <property type="component" value="Unassembled WGS sequence"/>
</dbReference>
<evidence type="ECO:0000256" key="4">
    <source>
        <dbReference type="PROSITE-ProRule" id="PRU00169"/>
    </source>
</evidence>
<dbReference type="InterPro" id="IPR000792">
    <property type="entry name" value="Tscrpt_reg_LuxR_C"/>
</dbReference>
<evidence type="ECO:0000256" key="3">
    <source>
        <dbReference type="ARBA" id="ARBA00023163"/>
    </source>
</evidence>
<dbReference type="GO" id="GO:0006355">
    <property type="term" value="P:regulation of DNA-templated transcription"/>
    <property type="evidence" value="ECO:0007669"/>
    <property type="project" value="InterPro"/>
</dbReference>
<gene>
    <name evidence="7" type="ORF">HQ945_00770</name>
</gene>
<dbReference type="PANTHER" id="PTHR44688">
    <property type="entry name" value="DNA-BINDING TRANSCRIPTIONAL ACTIVATOR DEVR_DOSR"/>
    <property type="match status" value="1"/>
</dbReference>
<dbReference type="CDD" id="cd06170">
    <property type="entry name" value="LuxR_C_like"/>
    <property type="match status" value="1"/>
</dbReference>
<dbReference type="Gene3D" id="1.10.10.10">
    <property type="entry name" value="Winged helix-like DNA-binding domain superfamily/Winged helix DNA-binding domain"/>
    <property type="match status" value="1"/>
</dbReference>
<dbReference type="Pfam" id="PF00196">
    <property type="entry name" value="GerE"/>
    <property type="match status" value="1"/>
</dbReference>
<dbReference type="PANTHER" id="PTHR44688:SF16">
    <property type="entry name" value="DNA-BINDING TRANSCRIPTIONAL ACTIVATOR DEVR_DOSR"/>
    <property type="match status" value="1"/>
</dbReference>
<feature type="domain" description="Response regulatory" evidence="6">
    <location>
        <begin position="20"/>
        <end position="134"/>
    </location>
</feature>
<dbReference type="InterPro" id="IPR001789">
    <property type="entry name" value="Sig_transdc_resp-reg_receiver"/>
</dbReference>
<dbReference type="AlphaFoldDB" id="A0A849VHV4"/>
<organism evidence="7 8">
    <name type="scientific">Phyllobacterium pellucidum</name>
    <dbReference type="NCBI Taxonomy" id="2740464"/>
    <lineage>
        <taxon>Bacteria</taxon>
        <taxon>Pseudomonadati</taxon>
        <taxon>Pseudomonadota</taxon>
        <taxon>Alphaproteobacteria</taxon>
        <taxon>Hyphomicrobiales</taxon>
        <taxon>Phyllobacteriaceae</taxon>
        <taxon>Phyllobacterium</taxon>
    </lineage>
</organism>
<evidence type="ECO:0000259" key="6">
    <source>
        <dbReference type="PROSITE" id="PS50110"/>
    </source>
</evidence>
<keyword evidence="8" id="KW-1185">Reference proteome</keyword>
<dbReference type="PROSITE" id="PS00622">
    <property type="entry name" value="HTH_LUXR_1"/>
    <property type="match status" value="1"/>
</dbReference>
<dbReference type="SUPFAM" id="SSF52172">
    <property type="entry name" value="CheY-like"/>
    <property type="match status" value="1"/>
</dbReference>
<comment type="caution">
    <text evidence="7">The sequence shown here is derived from an EMBL/GenBank/DDBJ whole genome shotgun (WGS) entry which is preliminary data.</text>
</comment>
<dbReference type="PRINTS" id="PR00038">
    <property type="entry name" value="HTHLUXR"/>
</dbReference>
<dbReference type="SMART" id="SM00448">
    <property type="entry name" value="REC"/>
    <property type="match status" value="1"/>
</dbReference>
<accession>A0A849VHV4</accession>
<evidence type="ECO:0000256" key="2">
    <source>
        <dbReference type="ARBA" id="ARBA00023125"/>
    </source>
</evidence>
<dbReference type="GO" id="GO:0000160">
    <property type="term" value="P:phosphorelay signal transduction system"/>
    <property type="evidence" value="ECO:0007669"/>
    <property type="project" value="InterPro"/>
</dbReference>
<feature type="modified residue" description="4-aspartylphosphate" evidence="4">
    <location>
        <position position="69"/>
    </location>
</feature>
<protein>
    <submittedName>
        <fullName evidence="7">Response regulator transcription factor</fullName>
    </submittedName>
</protein>
<name>A0A849VHV4_9HYPH</name>
<dbReference type="Gene3D" id="3.40.50.2300">
    <property type="match status" value="1"/>
</dbReference>
<dbReference type="InterPro" id="IPR011006">
    <property type="entry name" value="CheY-like_superfamily"/>
</dbReference>
<sequence length="222" mass="23892">MTTRMTDAVASSIDAVAPPIVFVVDDDLSVRESLEMLITAAGWQPALFSSARSFLEAAQTAAPSCLLLDVNMPDLNGLDLQGMVAQSGNKMPIIFISGYKDVPATVQALKAGAMDFLTKPIDSAELLGAVRSALARSEALKHENAALSQLQQLYDALTPREREIMVRIIKGLLNKQIAYELGISEITVKAHRGRLMKKTGARSLPELMAMAARLNMDDGVGH</sequence>
<dbReference type="PROSITE" id="PS50110">
    <property type="entry name" value="RESPONSE_REGULATORY"/>
    <property type="match status" value="1"/>
</dbReference>
<proteinExistence type="predicted"/>
<dbReference type="InterPro" id="IPR016032">
    <property type="entry name" value="Sig_transdc_resp-reg_C-effctor"/>
</dbReference>
<reference evidence="7 8" key="1">
    <citation type="submission" date="2020-05" db="EMBL/GenBank/DDBJ databases">
        <authorList>
            <person name="Kim M.K."/>
        </authorList>
    </citation>
    <scope>NUCLEOTIDE SEQUENCE [LARGE SCALE GENOMIC DNA]</scope>
    <source>
        <strain evidence="7 8">BT25</strain>
    </source>
</reference>
<evidence type="ECO:0000259" key="5">
    <source>
        <dbReference type="PROSITE" id="PS50043"/>
    </source>
</evidence>
<dbReference type="InterPro" id="IPR036388">
    <property type="entry name" value="WH-like_DNA-bd_sf"/>
</dbReference>
<dbReference type="Pfam" id="PF00072">
    <property type="entry name" value="Response_reg"/>
    <property type="match status" value="1"/>
</dbReference>
<dbReference type="SUPFAM" id="SSF46894">
    <property type="entry name" value="C-terminal effector domain of the bipartite response regulators"/>
    <property type="match status" value="1"/>
</dbReference>
<keyword evidence="1" id="KW-0805">Transcription regulation</keyword>
<dbReference type="SMART" id="SM00421">
    <property type="entry name" value="HTH_LUXR"/>
    <property type="match status" value="1"/>
</dbReference>
<keyword evidence="4" id="KW-0597">Phosphoprotein</keyword>
<evidence type="ECO:0000313" key="8">
    <source>
        <dbReference type="Proteomes" id="UP000550508"/>
    </source>
</evidence>